<keyword evidence="5" id="KW-1185">Reference proteome</keyword>
<reference evidence="5" key="1">
    <citation type="submission" date="2016-10" db="EMBL/GenBank/DDBJ databases">
        <authorList>
            <person name="Varghese N."/>
            <person name="Submissions S."/>
        </authorList>
    </citation>
    <scope>NUCLEOTIDE SEQUENCE [LARGE SCALE GENOMIC DNA]</scope>
    <source>
        <strain evidence="5">CGMCC 1.10369</strain>
    </source>
</reference>
<protein>
    <submittedName>
        <fullName evidence="4">Ribosomal protein L7Ae</fullName>
    </submittedName>
</protein>
<dbReference type="OrthoDB" id="9794863at2"/>
<gene>
    <name evidence="4" type="ORF">SAMN04488053_101379</name>
</gene>
<feature type="domain" description="Ribosomal protein eL8/eL30/eS12/Gadd45" evidence="3">
    <location>
        <begin position="8"/>
        <end position="94"/>
    </location>
</feature>
<organism evidence="4 5">
    <name type="scientific">Alkalicoccus daliensis</name>
    <dbReference type="NCBI Taxonomy" id="745820"/>
    <lineage>
        <taxon>Bacteria</taxon>
        <taxon>Bacillati</taxon>
        <taxon>Bacillota</taxon>
        <taxon>Bacilli</taxon>
        <taxon>Bacillales</taxon>
        <taxon>Bacillaceae</taxon>
        <taxon>Alkalicoccus</taxon>
    </lineage>
</organism>
<proteinExistence type="predicted"/>
<keyword evidence="1 4" id="KW-0689">Ribosomal protein</keyword>
<evidence type="ECO:0000313" key="4">
    <source>
        <dbReference type="EMBL" id="SDN29372.1"/>
    </source>
</evidence>
<evidence type="ECO:0000313" key="5">
    <source>
        <dbReference type="Proteomes" id="UP000198778"/>
    </source>
</evidence>
<evidence type="ECO:0000259" key="3">
    <source>
        <dbReference type="Pfam" id="PF01248"/>
    </source>
</evidence>
<dbReference type="Gene3D" id="3.30.1330.30">
    <property type="match status" value="1"/>
</dbReference>
<dbReference type="InterPro" id="IPR004038">
    <property type="entry name" value="Ribosomal_eL8/eL30/eS12/Gad45"/>
</dbReference>
<evidence type="ECO:0000256" key="2">
    <source>
        <dbReference type="ARBA" id="ARBA00023274"/>
    </source>
</evidence>
<name>A0A1H0A6I2_9BACI</name>
<dbReference type="RefSeq" id="WP_090840032.1">
    <property type="nucleotide sequence ID" value="NZ_FNIL01000001.1"/>
</dbReference>
<sequence length="105" mass="11643">MMDQKQTSLLGLMQRARAVTTGEEQVVKAIQSKKAKAVILSSDASANTHKKINDKCSFYKVPLYITGTRYELGHAIGKEARVVIAILDEGFSKAFKKNEQKRADV</sequence>
<evidence type="ECO:0000256" key="1">
    <source>
        <dbReference type="ARBA" id="ARBA00022980"/>
    </source>
</evidence>
<dbReference type="NCBIfam" id="NF005825">
    <property type="entry name" value="PRK07714.1"/>
    <property type="match status" value="1"/>
</dbReference>
<accession>A0A1H0A6I2</accession>
<dbReference type="GO" id="GO:0003723">
    <property type="term" value="F:RNA binding"/>
    <property type="evidence" value="ECO:0007669"/>
    <property type="project" value="InterPro"/>
</dbReference>
<dbReference type="GO" id="GO:0005840">
    <property type="term" value="C:ribosome"/>
    <property type="evidence" value="ECO:0007669"/>
    <property type="project" value="UniProtKB-KW"/>
</dbReference>
<dbReference type="PANTHER" id="PTHR11449">
    <property type="entry name" value="RIBOSOMAL PROTEIN L30"/>
    <property type="match status" value="1"/>
</dbReference>
<dbReference type="Proteomes" id="UP000198778">
    <property type="component" value="Unassembled WGS sequence"/>
</dbReference>
<dbReference type="STRING" id="745820.SAMN04488053_101379"/>
<dbReference type="InterPro" id="IPR029064">
    <property type="entry name" value="Ribosomal_eL30-like_sf"/>
</dbReference>
<dbReference type="SUPFAM" id="SSF55315">
    <property type="entry name" value="L30e-like"/>
    <property type="match status" value="1"/>
</dbReference>
<dbReference type="Pfam" id="PF01248">
    <property type="entry name" value="Ribosomal_L7Ae"/>
    <property type="match status" value="1"/>
</dbReference>
<dbReference type="AlphaFoldDB" id="A0A1H0A6I2"/>
<dbReference type="GO" id="GO:1990904">
    <property type="term" value="C:ribonucleoprotein complex"/>
    <property type="evidence" value="ECO:0007669"/>
    <property type="project" value="UniProtKB-KW"/>
</dbReference>
<dbReference type="EMBL" id="FNIL01000001">
    <property type="protein sequence ID" value="SDN29372.1"/>
    <property type="molecule type" value="Genomic_DNA"/>
</dbReference>
<dbReference type="InterPro" id="IPR039109">
    <property type="entry name" value="Ribosomal_eL30-like"/>
</dbReference>
<keyword evidence="2" id="KW-0687">Ribonucleoprotein</keyword>